<name>A0A1V4B1X5_9PAST</name>
<protein>
    <submittedName>
        <fullName evidence="1">Arginine ABC transporter membrane protein</fullName>
    </submittedName>
</protein>
<organism evidence="1 2">
    <name type="scientific">Canicola haemoglobinophilus</name>
    <dbReference type="NCBI Taxonomy" id="733"/>
    <lineage>
        <taxon>Bacteria</taxon>
        <taxon>Pseudomonadati</taxon>
        <taxon>Pseudomonadota</taxon>
        <taxon>Gammaproteobacteria</taxon>
        <taxon>Pasteurellales</taxon>
        <taxon>Pasteurellaceae</taxon>
        <taxon>Canicola</taxon>
    </lineage>
</organism>
<keyword evidence="2" id="KW-1185">Reference proteome</keyword>
<reference evidence="1 2" key="1">
    <citation type="submission" date="2018-06" db="EMBL/GenBank/DDBJ databases">
        <authorList>
            <consortium name="Pathogen Informatics"/>
            <person name="Doyle S."/>
        </authorList>
    </citation>
    <scope>NUCLEOTIDE SEQUENCE [LARGE SCALE GENOMIC DNA]</scope>
    <source>
        <strain evidence="1 2">NCTC1659</strain>
    </source>
</reference>
<dbReference type="PANTHER" id="PTHR38785">
    <property type="entry name" value="HOMOLOG OF VIRK"/>
    <property type="match status" value="1"/>
</dbReference>
<gene>
    <name evidence="1" type="primary">lapB</name>
    <name evidence="1" type="ORF">NCTC1659_02381</name>
</gene>
<evidence type="ECO:0000313" key="1">
    <source>
        <dbReference type="EMBL" id="STO61072.1"/>
    </source>
</evidence>
<dbReference type="STRING" id="733.B0186_04655"/>
<dbReference type="PANTHER" id="PTHR38785:SF1">
    <property type="entry name" value="HOMOLOG OF VIRK"/>
    <property type="match status" value="1"/>
</dbReference>
<dbReference type="Pfam" id="PF04393">
    <property type="entry name" value="DUF535"/>
    <property type="match status" value="1"/>
</dbReference>
<accession>A0A1V4B1X5</accession>
<dbReference type="EMBL" id="UGHF01000001">
    <property type="protein sequence ID" value="STO61072.1"/>
    <property type="molecule type" value="Genomic_DNA"/>
</dbReference>
<dbReference type="Proteomes" id="UP000254329">
    <property type="component" value="Unassembled WGS sequence"/>
</dbReference>
<proteinExistence type="predicted"/>
<dbReference type="InterPro" id="IPR007488">
    <property type="entry name" value="DUF535"/>
</dbReference>
<dbReference type="GO" id="GO:0006974">
    <property type="term" value="P:DNA damage response"/>
    <property type="evidence" value="ECO:0007669"/>
    <property type="project" value="TreeGrafter"/>
</dbReference>
<sequence>MKNLFSFPSFYQLHSYDKRFLKRLRSRIRYYFYRLTCFAECQIFVDYLNQNPLWTPIFTQSYYRCNAVLRKYCDNRFSKRLRVQAIMDNFSIAEQVFGHNLSQVLVKKNEILLSELTDELDLYLTINKIDPFEGFFAMDIRNKQGKHLYDSAFSFITGNKLLMTSIQGPSGDNAQELVKFTTKQLHGVRPMFMLVNAYKLLAQTLDLELLGIAHKNQGKYRWNDNDRLLFNYDDFWQENGASLNAQGYWQLPLEIERKPLEDIQSKKRSMYRKRYEMLDTTAQKIRTFFIKENLNK</sequence>
<dbReference type="RefSeq" id="WP_078218229.1">
    <property type="nucleotide sequence ID" value="NZ_MUXZ01000010.1"/>
</dbReference>
<dbReference type="AlphaFoldDB" id="A0A1V4B1X5"/>
<evidence type="ECO:0000313" key="2">
    <source>
        <dbReference type="Proteomes" id="UP000254329"/>
    </source>
</evidence>